<evidence type="ECO:0000256" key="3">
    <source>
        <dbReference type="ARBA" id="ARBA00022989"/>
    </source>
</evidence>
<accession>A0A9X4LNQ5</accession>
<dbReference type="Pfam" id="PF01740">
    <property type="entry name" value="STAS"/>
    <property type="match status" value="1"/>
</dbReference>
<dbReference type="AlphaFoldDB" id="A0A9X4LNQ5"/>
<dbReference type="Proteomes" id="UP001152766">
    <property type="component" value="Unassembled WGS sequence"/>
</dbReference>
<dbReference type="PROSITE" id="PS50801">
    <property type="entry name" value="STAS"/>
    <property type="match status" value="1"/>
</dbReference>
<dbReference type="InterPro" id="IPR001902">
    <property type="entry name" value="SLC26A/SulP_fam"/>
</dbReference>
<evidence type="ECO:0000259" key="6">
    <source>
        <dbReference type="PROSITE" id="PS50801"/>
    </source>
</evidence>
<evidence type="ECO:0000256" key="4">
    <source>
        <dbReference type="ARBA" id="ARBA00023136"/>
    </source>
</evidence>
<evidence type="ECO:0000256" key="2">
    <source>
        <dbReference type="ARBA" id="ARBA00022692"/>
    </source>
</evidence>
<feature type="transmembrane region" description="Helical" evidence="5">
    <location>
        <begin position="187"/>
        <end position="205"/>
    </location>
</feature>
<evidence type="ECO:0000256" key="5">
    <source>
        <dbReference type="SAM" id="Phobius"/>
    </source>
</evidence>
<dbReference type="Pfam" id="PF00916">
    <property type="entry name" value="Sulfate_transp"/>
    <property type="match status" value="1"/>
</dbReference>
<feature type="transmembrane region" description="Helical" evidence="5">
    <location>
        <begin position="61"/>
        <end position="82"/>
    </location>
</feature>
<feature type="transmembrane region" description="Helical" evidence="5">
    <location>
        <begin position="38"/>
        <end position="54"/>
    </location>
</feature>
<reference evidence="7" key="1">
    <citation type="submission" date="2019-02" db="EMBL/GenBank/DDBJ databases">
        <title>Draft genome of the type strain Pelomonas aquatica CCUG 52575T.</title>
        <authorList>
            <person name="Gomila M."/>
            <person name="Lalucat J."/>
        </authorList>
    </citation>
    <scope>NUCLEOTIDE SEQUENCE</scope>
    <source>
        <strain evidence="7">CCUG 52575</strain>
    </source>
</reference>
<feature type="domain" description="STAS" evidence="6">
    <location>
        <begin position="421"/>
        <end position="534"/>
    </location>
</feature>
<keyword evidence="3 5" id="KW-1133">Transmembrane helix</keyword>
<protein>
    <submittedName>
        <fullName evidence="7">SulP family inorganic anion transporter</fullName>
    </submittedName>
</protein>
<dbReference type="CDD" id="cd07042">
    <property type="entry name" value="STAS_SulP_like_sulfate_transporter"/>
    <property type="match status" value="1"/>
</dbReference>
<comment type="subcellular location">
    <subcellularLocation>
        <location evidence="1">Membrane</location>
        <topology evidence="1">Multi-pass membrane protein</topology>
    </subcellularLocation>
</comment>
<evidence type="ECO:0000256" key="1">
    <source>
        <dbReference type="ARBA" id="ARBA00004141"/>
    </source>
</evidence>
<feature type="transmembrane region" description="Helical" evidence="5">
    <location>
        <begin position="117"/>
        <end position="135"/>
    </location>
</feature>
<organism evidence="7 8">
    <name type="scientific">Pelomonas aquatica</name>
    <dbReference type="NCBI Taxonomy" id="431058"/>
    <lineage>
        <taxon>Bacteria</taxon>
        <taxon>Pseudomonadati</taxon>
        <taxon>Pseudomonadota</taxon>
        <taxon>Betaproteobacteria</taxon>
        <taxon>Burkholderiales</taxon>
        <taxon>Sphaerotilaceae</taxon>
        <taxon>Roseateles</taxon>
    </lineage>
</organism>
<dbReference type="PANTHER" id="PTHR11814">
    <property type="entry name" value="SULFATE TRANSPORTER"/>
    <property type="match status" value="1"/>
</dbReference>
<feature type="transmembrane region" description="Helical" evidence="5">
    <location>
        <begin position="368"/>
        <end position="393"/>
    </location>
</feature>
<keyword evidence="2 5" id="KW-0812">Transmembrane</keyword>
<comment type="caution">
    <text evidence="7">The sequence shown here is derived from an EMBL/GenBank/DDBJ whole genome shotgun (WGS) entry which is preliminary data.</text>
</comment>
<dbReference type="GO" id="GO:0016020">
    <property type="term" value="C:membrane"/>
    <property type="evidence" value="ECO:0007669"/>
    <property type="project" value="UniProtKB-SubCell"/>
</dbReference>
<name>A0A9X4LNQ5_9BURK</name>
<dbReference type="EMBL" id="SGUG01000020">
    <property type="protein sequence ID" value="MDG0863618.1"/>
    <property type="molecule type" value="Genomic_DNA"/>
</dbReference>
<evidence type="ECO:0000313" key="7">
    <source>
        <dbReference type="EMBL" id="MDG0863618.1"/>
    </source>
</evidence>
<keyword evidence="8" id="KW-1185">Reference proteome</keyword>
<feature type="transmembrane region" description="Helical" evidence="5">
    <location>
        <begin position="233"/>
        <end position="253"/>
    </location>
</feature>
<dbReference type="GO" id="GO:0055085">
    <property type="term" value="P:transmembrane transport"/>
    <property type="evidence" value="ECO:0007669"/>
    <property type="project" value="InterPro"/>
</dbReference>
<dbReference type="InterPro" id="IPR002645">
    <property type="entry name" value="STAS_dom"/>
</dbReference>
<feature type="transmembrane region" description="Helical" evidence="5">
    <location>
        <begin position="155"/>
        <end position="180"/>
    </location>
</feature>
<feature type="transmembrane region" description="Helical" evidence="5">
    <location>
        <begin position="311"/>
        <end position="330"/>
    </location>
</feature>
<feature type="transmembrane region" description="Helical" evidence="5">
    <location>
        <begin position="88"/>
        <end position="105"/>
    </location>
</feature>
<proteinExistence type="predicted"/>
<feature type="transmembrane region" description="Helical" evidence="5">
    <location>
        <begin position="337"/>
        <end position="356"/>
    </location>
</feature>
<dbReference type="RefSeq" id="WP_268149614.1">
    <property type="nucleotide sequence ID" value="NZ_JAPPUW010000007.1"/>
</dbReference>
<dbReference type="SUPFAM" id="SSF52091">
    <property type="entry name" value="SpoIIaa-like"/>
    <property type="match status" value="1"/>
</dbReference>
<dbReference type="Gene3D" id="3.30.750.24">
    <property type="entry name" value="STAS domain"/>
    <property type="match status" value="1"/>
</dbReference>
<evidence type="ECO:0000313" key="8">
    <source>
        <dbReference type="Proteomes" id="UP001152766"/>
    </source>
</evidence>
<gene>
    <name evidence="7" type="ORF">EXJ73_14215</name>
</gene>
<dbReference type="InterPro" id="IPR011547">
    <property type="entry name" value="SLC26A/SulP_dom"/>
</dbReference>
<dbReference type="InterPro" id="IPR036513">
    <property type="entry name" value="STAS_dom_sf"/>
</dbReference>
<keyword evidence="4 5" id="KW-0472">Membrane</keyword>
<sequence length="540" mass="55765">MPVEAPRWRADLTAGLCVAGLLLPEGVAYAGLAGLPVAHAFAAALVGLAVYALLGRSRDAIVAPTSSSASLAAAAAAGLAGIAHAEALLALTLAAGTVLLALAAARQGQLSAFVSRPVLRGFAFALAITIVIKQLPDVFRLRPPPGLDAPHLLVWVLAHAADWHLPSLLVALAAGALIALLRRWPTWPASLIALVAAIAATRWLGLQGQGVEVVGTVAPPAFALHLPDLGRDAWLRVAELAVGLVVLLFAESWGSIRSLGLLRGDTPDANRELMALGAANLAAGLLQGMPVGAGFSASAANHGAGAQSRRAGFIACAVLGLAIAVALPALQWLPRPVLAVAVIAALWHALSPRPLIATWHLGRDRLLIAGAVVAVLALGLLHGMLASVALSIVEALRRFSQPVLHELGAMPGTRNFVNRPEHPDALPVPGALILRPQEPLFFASAERVMAEAAARLAANGAATLVLSLEESGDLDSTALECLMELDQRLAARQQRLLLARVKEPVRALLHASAPNGLGREERQFWSVADAAAALSPGPAR</sequence>